<name>A0A6G7J022_9FLAO</name>
<evidence type="ECO:0000256" key="1">
    <source>
        <dbReference type="ARBA" id="ARBA00004651"/>
    </source>
</evidence>
<dbReference type="InterPro" id="IPR004268">
    <property type="entry name" value="MurJ"/>
</dbReference>
<comment type="subcellular location">
    <subcellularLocation>
        <location evidence="1">Cell membrane</location>
        <topology evidence="1">Multi-pass membrane protein</topology>
    </subcellularLocation>
</comment>
<organism evidence="11 12">
    <name type="scientific">Flagellimonas oceani</name>
    <dbReference type="NCBI Taxonomy" id="2698672"/>
    <lineage>
        <taxon>Bacteria</taxon>
        <taxon>Pseudomonadati</taxon>
        <taxon>Bacteroidota</taxon>
        <taxon>Flavobacteriia</taxon>
        <taxon>Flavobacteriales</taxon>
        <taxon>Flavobacteriaceae</taxon>
        <taxon>Flagellimonas</taxon>
    </lineage>
</organism>
<feature type="transmembrane region" description="Helical" evidence="10">
    <location>
        <begin position="276"/>
        <end position="293"/>
    </location>
</feature>
<keyword evidence="6 10" id="KW-1133">Transmembrane helix</keyword>
<sequence length="444" mass="50415">MRSIIQKVNGGLKNKLIKNIILVGGITFGVKVLSFFKETEVAASFGLSIFLDTFLIAILIPNFIQQVFIGSLNSLFIPNYIIEEKSSKQLGSFQSVSLISILGIVTILCVVTLVFSQFFLESVFPDHTMEYYQLVRNQIYIVLPCIFFWGFASFGNALLEIEGHFFLSKITLAYPPLVTLLSLFYFRDFFGDYVLAYSMLIGSVLSFSHLIFFVWRKKLITISKIEINQNIREMMRQYPPKVTSGLLTGINPFVDQFFAAQLAIGSIAAINYGIKIPSFIISIVMVALSNVLLPHFSRAIATNLEKAFKQLKKLWGVTFLGALVICALLIFFSSDIIALFFERKEFTSEDTVIVSKIQIIFLLHVPFYLCTLITVRFLTALNKNKFMAWLSFFNLILNLVLNFIFIKYFEVYGLVLSTTIVYIIASFFYVGYAIRLSKKEVGNS</sequence>
<accession>A0A6G7J022</accession>
<dbReference type="PANTHER" id="PTHR43486:SF1">
    <property type="entry name" value="LIPID II FLIPPASE MURJ-RELATED"/>
    <property type="match status" value="1"/>
</dbReference>
<evidence type="ECO:0000256" key="9">
    <source>
        <dbReference type="ARBA" id="ARBA00061532"/>
    </source>
</evidence>
<gene>
    <name evidence="11" type="ORF">GVT53_05785</name>
</gene>
<dbReference type="KEGG" id="mut:GVT53_05785"/>
<protein>
    <submittedName>
        <fullName evidence="11">Virulence factor MviN</fullName>
    </submittedName>
</protein>
<feature type="transmembrane region" description="Helical" evidence="10">
    <location>
        <begin position="411"/>
        <end position="434"/>
    </location>
</feature>
<keyword evidence="12" id="KW-1185">Reference proteome</keyword>
<dbReference type="PANTHER" id="PTHR43486">
    <property type="entry name" value="LIPID II FLIPPASE MURJ-RELATED"/>
    <property type="match status" value="1"/>
</dbReference>
<evidence type="ECO:0000256" key="4">
    <source>
        <dbReference type="ARBA" id="ARBA00022960"/>
    </source>
</evidence>
<evidence type="ECO:0000313" key="11">
    <source>
        <dbReference type="EMBL" id="QII44203.1"/>
    </source>
</evidence>
<feature type="transmembrane region" description="Helical" evidence="10">
    <location>
        <begin position="166"/>
        <end position="187"/>
    </location>
</feature>
<keyword evidence="7 10" id="KW-0472">Membrane</keyword>
<dbReference type="GO" id="GO:0008360">
    <property type="term" value="P:regulation of cell shape"/>
    <property type="evidence" value="ECO:0007669"/>
    <property type="project" value="UniProtKB-KW"/>
</dbReference>
<evidence type="ECO:0000256" key="3">
    <source>
        <dbReference type="ARBA" id="ARBA00022692"/>
    </source>
</evidence>
<feature type="transmembrane region" description="Helical" evidence="10">
    <location>
        <begin position="96"/>
        <end position="119"/>
    </location>
</feature>
<feature type="transmembrane region" description="Helical" evidence="10">
    <location>
        <begin position="386"/>
        <end position="405"/>
    </location>
</feature>
<feature type="transmembrane region" description="Helical" evidence="10">
    <location>
        <begin position="20"/>
        <end position="36"/>
    </location>
</feature>
<dbReference type="AlphaFoldDB" id="A0A6G7J022"/>
<evidence type="ECO:0000313" key="12">
    <source>
        <dbReference type="Proteomes" id="UP000502928"/>
    </source>
</evidence>
<evidence type="ECO:0000256" key="8">
    <source>
        <dbReference type="ARBA" id="ARBA00060041"/>
    </source>
</evidence>
<dbReference type="Proteomes" id="UP000502928">
    <property type="component" value="Chromosome"/>
</dbReference>
<comment type="similarity">
    <text evidence="9">Belongs to the MurJ/MviN family.</text>
</comment>
<keyword evidence="4" id="KW-0133">Cell shape</keyword>
<keyword evidence="2" id="KW-1003">Cell membrane</keyword>
<dbReference type="Pfam" id="PF03023">
    <property type="entry name" value="MurJ"/>
    <property type="match status" value="1"/>
</dbReference>
<feature type="transmembrane region" description="Helical" evidence="10">
    <location>
        <begin position="193"/>
        <end position="215"/>
    </location>
</feature>
<evidence type="ECO:0000256" key="5">
    <source>
        <dbReference type="ARBA" id="ARBA00022984"/>
    </source>
</evidence>
<evidence type="ECO:0000256" key="2">
    <source>
        <dbReference type="ARBA" id="ARBA00022475"/>
    </source>
</evidence>
<dbReference type="GO" id="GO:0005886">
    <property type="term" value="C:plasma membrane"/>
    <property type="evidence" value="ECO:0007669"/>
    <property type="project" value="UniProtKB-SubCell"/>
</dbReference>
<dbReference type="GO" id="GO:0009252">
    <property type="term" value="P:peptidoglycan biosynthetic process"/>
    <property type="evidence" value="ECO:0007669"/>
    <property type="project" value="UniProtKB-KW"/>
</dbReference>
<reference evidence="11 12" key="1">
    <citation type="submission" date="2020-02" db="EMBL/GenBank/DDBJ databases">
        <title>Complete genome of Muricauda sp. 501str8.</title>
        <authorList>
            <person name="Dong B."/>
            <person name="Zhu S."/>
            <person name="Yang J."/>
            <person name="Chen J."/>
        </authorList>
    </citation>
    <scope>NUCLEOTIDE SEQUENCE [LARGE SCALE GENOMIC DNA]</scope>
    <source>
        <strain evidence="11 12">501str8</strain>
    </source>
</reference>
<feature type="transmembrane region" description="Helical" evidence="10">
    <location>
        <begin position="353"/>
        <end position="374"/>
    </location>
</feature>
<evidence type="ECO:0000256" key="7">
    <source>
        <dbReference type="ARBA" id="ARBA00023136"/>
    </source>
</evidence>
<comment type="function">
    <text evidence="8">Involved in peptidoglycan biosynthesis. Transports lipid-linked peptidoglycan precursors from the inner to the outer leaflet of the cytoplasmic membrane.</text>
</comment>
<feature type="transmembrane region" description="Helical" evidence="10">
    <location>
        <begin position="139"/>
        <end position="159"/>
    </location>
</feature>
<proteinExistence type="inferred from homology"/>
<keyword evidence="3 10" id="KW-0812">Transmembrane</keyword>
<feature type="transmembrane region" description="Helical" evidence="10">
    <location>
        <begin position="314"/>
        <end position="341"/>
    </location>
</feature>
<evidence type="ECO:0000256" key="6">
    <source>
        <dbReference type="ARBA" id="ARBA00022989"/>
    </source>
</evidence>
<evidence type="ECO:0000256" key="10">
    <source>
        <dbReference type="SAM" id="Phobius"/>
    </source>
</evidence>
<keyword evidence="5" id="KW-0573">Peptidoglycan synthesis</keyword>
<feature type="transmembrane region" description="Helical" evidence="10">
    <location>
        <begin position="242"/>
        <end position="270"/>
    </location>
</feature>
<dbReference type="PRINTS" id="PR01806">
    <property type="entry name" value="VIRFACTRMVIN"/>
</dbReference>
<dbReference type="EMBL" id="CP049616">
    <property type="protein sequence ID" value="QII44203.1"/>
    <property type="molecule type" value="Genomic_DNA"/>
</dbReference>
<dbReference type="RefSeq" id="WP_166247864.1">
    <property type="nucleotide sequence ID" value="NZ_CP049616.1"/>
</dbReference>